<dbReference type="GO" id="GO:0003677">
    <property type="term" value="F:DNA binding"/>
    <property type="evidence" value="ECO:0007669"/>
    <property type="project" value="InterPro"/>
</dbReference>
<dbReference type="GO" id="GO:0006281">
    <property type="term" value="P:DNA repair"/>
    <property type="evidence" value="ECO:0007669"/>
    <property type="project" value="TreeGrafter"/>
</dbReference>
<protein>
    <recommendedName>
        <fullName evidence="7">Replication factor C subunit 2</fullName>
    </recommendedName>
</protein>
<accession>A0A5E4N7Q1</accession>
<keyword evidence="11" id="KW-1185">Reference proteome</keyword>
<dbReference type="SUPFAM" id="SSF48019">
    <property type="entry name" value="post-AAA+ oligomerization domain-like"/>
    <property type="match status" value="1"/>
</dbReference>
<dbReference type="GO" id="GO:0003689">
    <property type="term" value="F:DNA clamp loader activity"/>
    <property type="evidence" value="ECO:0007669"/>
    <property type="project" value="TreeGrafter"/>
</dbReference>
<keyword evidence="4" id="KW-0547">Nucleotide-binding</keyword>
<dbReference type="CDD" id="cd18140">
    <property type="entry name" value="HLD_clamp_RFC"/>
    <property type="match status" value="1"/>
</dbReference>
<dbReference type="InterPro" id="IPR027417">
    <property type="entry name" value="P-loop_NTPase"/>
</dbReference>
<dbReference type="SMART" id="SM00382">
    <property type="entry name" value="AAA"/>
    <property type="match status" value="1"/>
</dbReference>
<evidence type="ECO:0000313" key="11">
    <source>
        <dbReference type="Proteomes" id="UP000325440"/>
    </source>
</evidence>
<dbReference type="AlphaFoldDB" id="A0A5E4N7Q1"/>
<comment type="similarity">
    <text evidence="2">Belongs to the activator 1 small subunits family.</text>
</comment>
<keyword evidence="3" id="KW-0235">DNA replication</keyword>
<dbReference type="Gene3D" id="3.40.50.300">
    <property type="entry name" value="P-loop containing nucleotide triphosphate hydrolases"/>
    <property type="match status" value="1"/>
</dbReference>
<dbReference type="Proteomes" id="UP000325440">
    <property type="component" value="Unassembled WGS sequence"/>
</dbReference>
<dbReference type="GO" id="GO:0016887">
    <property type="term" value="F:ATP hydrolysis activity"/>
    <property type="evidence" value="ECO:0007669"/>
    <property type="project" value="InterPro"/>
</dbReference>
<keyword evidence="5" id="KW-0067">ATP-binding</keyword>
<dbReference type="InterPro" id="IPR003959">
    <property type="entry name" value="ATPase_AAA_core"/>
</dbReference>
<dbReference type="NCBIfam" id="NF001679">
    <property type="entry name" value="PRK00440.1"/>
    <property type="match status" value="1"/>
</dbReference>
<dbReference type="Gene3D" id="1.20.272.10">
    <property type="match status" value="1"/>
</dbReference>
<evidence type="ECO:0000256" key="2">
    <source>
        <dbReference type="ARBA" id="ARBA00005378"/>
    </source>
</evidence>
<dbReference type="Pfam" id="PF00004">
    <property type="entry name" value="AAA"/>
    <property type="match status" value="1"/>
</dbReference>
<sequence>MDIMEVDLPKPSTSTSASVVTDPMEGSSGTNNRFPPVTSQSQTITIKNDLNMPWIEKYRPKTFSDIVGNEETVMRLEKFSSCGNVPNIIIAGPPGVGKTTTILALARILLGSSFKEAVLELNASNDRGIDTVRNKIKMFAQQKVTLPPGRHKIIILDEADSMTDGAQQALRRTMELWSNTTRFALACNNSDKIIEAIQSRCAMLRYGKLSDEEIMTQLLRVCKAEKISYVPDGLEAVVFTAQGDMRQALNNLQSTWNGFRHVDSTNVFKVCDEPHPLLVKEMLLECVDQNICKAYKIMAHLWKLGYAPEDIITNIFRVSKHLEIKESLKLKFVQVFV</sequence>
<dbReference type="EMBL" id="CABPRJ010001894">
    <property type="protein sequence ID" value="VVC39198.1"/>
    <property type="molecule type" value="Genomic_DNA"/>
</dbReference>
<keyword evidence="6" id="KW-0539">Nucleus</keyword>
<dbReference type="SUPFAM" id="SSF52540">
    <property type="entry name" value="P-loop containing nucleoside triphosphate hydrolases"/>
    <property type="match status" value="1"/>
</dbReference>
<dbReference type="InterPro" id="IPR050238">
    <property type="entry name" value="DNA_Rep/Repair_Clamp_Loader"/>
</dbReference>
<evidence type="ECO:0000259" key="9">
    <source>
        <dbReference type="SMART" id="SM00382"/>
    </source>
</evidence>
<evidence type="ECO:0000256" key="6">
    <source>
        <dbReference type="ARBA" id="ARBA00023242"/>
    </source>
</evidence>
<feature type="compositionally biased region" description="Polar residues" evidence="8">
    <location>
        <begin position="27"/>
        <end position="40"/>
    </location>
</feature>
<proteinExistence type="inferred from homology"/>
<dbReference type="GO" id="GO:0006261">
    <property type="term" value="P:DNA-templated DNA replication"/>
    <property type="evidence" value="ECO:0007669"/>
    <property type="project" value="TreeGrafter"/>
</dbReference>
<dbReference type="InterPro" id="IPR013748">
    <property type="entry name" value="Rep_factorC_C"/>
</dbReference>
<reference evidence="10 11" key="1">
    <citation type="submission" date="2019-08" db="EMBL/GenBank/DDBJ databases">
        <authorList>
            <person name="Alioto T."/>
            <person name="Alioto T."/>
            <person name="Gomez Garrido J."/>
        </authorList>
    </citation>
    <scope>NUCLEOTIDE SEQUENCE [LARGE SCALE GENOMIC DNA]</scope>
</reference>
<dbReference type="Gene3D" id="1.10.8.60">
    <property type="match status" value="1"/>
</dbReference>
<dbReference type="CDD" id="cd00009">
    <property type="entry name" value="AAA"/>
    <property type="match status" value="1"/>
</dbReference>
<dbReference type="GO" id="GO:0005634">
    <property type="term" value="C:nucleus"/>
    <property type="evidence" value="ECO:0007669"/>
    <property type="project" value="UniProtKB-SubCell"/>
</dbReference>
<dbReference type="GO" id="GO:0005663">
    <property type="term" value="C:DNA replication factor C complex"/>
    <property type="evidence" value="ECO:0007669"/>
    <property type="project" value="TreeGrafter"/>
</dbReference>
<dbReference type="InterPro" id="IPR003593">
    <property type="entry name" value="AAA+_ATPase"/>
</dbReference>
<dbReference type="Pfam" id="PF08542">
    <property type="entry name" value="Rep_fac_C"/>
    <property type="match status" value="1"/>
</dbReference>
<name>A0A5E4N7Q1_9HEMI</name>
<dbReference type="FunFam" id="1.10.8.60:FF:000012">
    <property type="entry name" value="Replication factor C subunit 4"/>
    <property type="match status" value="1"/>
</dbReference>
<comment type="subcellular location">
    <subcellularLocation>
        <location evidence="1">Nucleus</location>
    </subcellularLocation>
</comment>
<evidence type="ECO:0000256" key="4">
    <source>
        <dbReference type="ARBA" id="ARBA00022741"/>
    </source>
</evidence>
<evidence type="ECO:0000256" key="5">
    <source>
        <dbReference type="ARBA" id="ARBA00022840"/>
    </source>
</evidence>
<dbReference type="InterPro" id="IPR008921">
    <property type="entry name" value="DNA_pol3_clamp-load_cplx_C"/>
</dbReference>
<gene>
    <name evidence="10" type="ORF">CINCED_3A006820</name>
</gene>
<dbReference type="InterPro" id="IPR047854">
    <property type="entry name" value="RFC_lid"/>
</dbReference>
<organism evidence="10 11">
    <name type="scientific">Cinara cedri</name>
    <dbReference type="NCBI Taxonomy" id="506608"/>
    <lineage>
        <taxon>Eukaryota</taxon>
        <taxon>Metazoa</taxon>
        <taxon>Ecdysozoa</taxon>
        <taxon>Arthropoda</taxon>
        <taxon>Hexapoda</taxon>
        <taxon>Insecta</taxon>
        <taxon>Pterygota</taxon>
        <taxon>Neoptera</taxon>
        <taxon>Paraneoptera</taxon>
        <taxon>Hemiptera</taxon>
        <taxon>Sternorrhyncha</taxon>
        <taxon>Aphidomorpha</taxon>
        <taxon>Aphidoidea</taxon>
        <taxon>Aphididae</taxon>
        <taxon>Lachninae</taxon>
        <taxon>Cinara</taxon>
    </lineage>
</organism>
<dbReference type="PANTHER" id="PTHR11669">
    <property type="entry name" value="REPLICATION FACTOR C / DNA POLYMERASE III GAMMA-TAU SUBUNIT"/>
    <property type="match status" value="1"/>
</dbReference>
<dbReference type="PANTHER" id="PTHR11669:SF5">
    <property type="entry name" value="REPLICATION FACTOR C SUBUNIT 2"/>
    <property type="match status" value="1"/>
</dbReference>
<evidence type="ECO:0000256" key="3">
    <source>
        <dbReference type="ARBA" id="ARBA00022705"/>
    </source>
</evidence>
<evidence type="ECO:0000313" key="10">
    <source>
        <dbReference type="EMBL" id="VVC39198.1"/>
    </source>
</evidence>
<dbReference type="FunFam" id="3.40.50.300:FF:000107">
    <property type="entry name" value="Replication factor C subunit 4"/>
    <property type="match status" value="1"/>
</dbReference>
<dbReference type="OrthoDB" id="4199794at2759"/>
<evidence type="ECO:0000256" key="1">
    <source>
        <dbReference type="ARBA" id="ARBA00004123"/>
    </source>
</evidence>
<evidence type="ECO:0000256" key="8">
    <source>
        <dbReference type="SAM" id="MobiDB-lite"/>
    </source>
</evidence>
<feature type="region of interest" description="Disordered" evidence="8">
    <location>
        <begin position="1"/>
        <end position="40"/>
    </location>
</feature>
<feature type="domain" description="AAA+ ATPase" evidence="9">
    <location>
        <begin position="84"/>
        <end position="210"/>
    </location>
</feature>
<evidence type="ECO:0000256" key="7">
    <source>
        <dbReference type="ARBA" id="ARBA00040745"/>
    </source>
</evidence>
<dbReference type="GO" id="GO:0005524">
    <property type="term" value="F:ATP binding"/>
    <property type="evidence" value="ECO:0007669"/>
    <property type="project" value="UniProtKB-KW"/>
</dbReference>